<proteinExistence type="inferred from homology"/>
<dbReference type="GeneID" id="140036787"/>
<dbReference type="Gene3D" id="1.20.58.340">
    <property type="entry name" value="Magnesium transport protein CorA, transmembrane region"/>
    <property type="match status" value="1"/>
</dbReference>
<dbReference type="Pfam" id="PF22099">
    <property type="entry name" value="MRS2-like"/>
    <property type="match status" value="3"/>
</dbReference>
<name>A0ABM4WV32_COFAR</name>
<evidence type="ECO:0000313" key="3">
    <source>
        <dbReference type="Proteomes" id="UP001652660"/>
    </source>
</evidence>
<keyword evidence="2" id="KW-0472">Membrane</keyword>
<comment type="similarity">
    <text evidence="1 2">Belongs to the CorA metal ion transporter (MIT) (TC 1.A.35.5) family.</text>
</comment>
<keyword evidence="2" id="KW-0812">Transmembrane</keyword>
<dbReference type="InterPro" id="IPR039204">
    <property type="entry name" value="MRS2-like"/>
</dbReference>
<dbReference type="Proteomes" id="UP001652660">
    <property type="component" value="Chromosome 2e"/>
</dbReference>
<dbReference type="PANTHER" id="PTHR13890">
    <property type="entry name" value="RNA SPLICING PROTEIN MRS2, MITOCHONDRIAL"/>
    <property type="match status" value="1"/>
</dbReference>
<feature type="transmembrane region" description="Helical" evidence="2">
    <location>
        <begin position="448"/>
        <end position="467"/>
    </location>
</feature>
<keyword evidence="3" id="KW-1185">Reference proteome</keyword>
<organism evidence="3 4">
    <name type="scientific">Coffea arabica</name>
    <name type="common">Arabian coffee</name>
    <dbReference type="NCBI Taxonomy" id="13443"/>
    <lineage>
        <taxon>Eukaryota</taxon>
        <taxon>Viridiplantae</taxon>
        <taxon>Streptophyta</taxon>
        <taxon>Embryophyta</taxon>
        <taxon>Tracheophyta</taxon>
        <taxon>Spermatophyta</taxon>
        <taxon>Magnoliopsida</taxon>
        <taxon>eudicotyledons</taxon>
        <taxon>Gunneridae</taxon>
        <taxon>Pentapetalae</taxon>
        <taxon>asterids</taxon>
        <taxon>lamiids</taxon>
        <taxon>Gentianales</taxon>
        <taxon>Rubiaceae</taxon>
        <taxon>Ixoroideae</taxon>
        <taxon>Gardenieae complex</taxon>
        <taxon>Bertiereae - Coffeeae clade</taxon>
        <taxon>Coffeeae</taxon>
        <taxon>Coffea</taxon>
    </lineage>
</organism>
<comment type="subcellular location">
    <subcellularLocation>
        <location evidence="2">Membrane</location>
        <topology evidence="2">Multi-pass membrane protein</topology>
    </subcellularLocation>
</comment>
<dbReference type="RefSeq" id="XP_071935635.1">
    <property type="nucleotide sequence ID" value="XM_072079534.1"/>
</dbReference>
<comment type="function">
    <text evidence="2">Magnesium transporter that may mediate the influx of magnesium.</text>
</comment>
<evidence type="ECO:0000313" key="4">
    <source>
        <dbReference type="RefSeq" id="XP_071935635.1"/>
    </source>
</evidence>
<feature type="transmembrane region" description="Helical" evidence="2">
    <location>
        <begin position="405"/>
        <end position="428"/>
    </location>
</feature>
<keyword evidence="2" id="KW-1133">Transmembrane helix</keyword>
<keyword evidence="2" id="KW-0406">Ion transport</keyword>
<keyword evidence="2" id="KW-0813">Transport</keyword>
<reference evidence="4" key="1">
    <citation type="submission" date="2025-08" db="UniProtKB">
        <authorList>
            <consortium name="RefSeq"/>
        </authorList>
    </citation>
    <scope>IDENTIFICATION</scope>
    <source>
        <tissue evidence="4">Leaves</tissue>
    </source>
</reference>
<keyword evidence="2" id="KW-0460">Magnesium</keyword>
<gene>
    <name evidence="4" type="primary">LOC140036787</name>
</gene>
<sequence length="473" mass="53015">MADHVDDVDFLTPKKSKKAGLLGTRRTWVLLDSEGNPPEVLEAGKHAIMRRTGLQTRDLRILDPLLGYPATLLSRERAIVVSLEHIKAIITAHEVILLNSKDPSVAPFVEELRLKIFRHHQAVLTPLVHGDNVDFYNLEEPQSRAFIASSCSRSPLNMNEGLGGSKRHIAESKDGPKLLPLEFVALEACLESACSCLENEVGALEKEVRPALNKLTSNISSLNLEQVQQIKGRLIPLTKRVQKVRDELESLLNDDQDMAGMYLTDKHIEWQLENSSNSSIDEEFATTDEEAKQPNMYDTFPLKSLLNWGPNSCDAGIQQLHNQQEHLFCDSNLVDAESSLCHTNSRRSSRSKQLHVGDLEMLLEAYFIQIDGTLNKLSTLREHMDDTEDYVNIVQDDKRNQLLQMVVMIMTATLVLGVFIAVEGIFGINIHIDAWGDKEYGTQNFLRMIGGGIAGTLLLYGVAIACYRHKRLL</sequence>
<dbReference type="Gene3D" id="2.40.128.330">
    <property type="match status" value="1"/>
</dbReference>
<dbReference type="CDD" id="cd12823">
    <property type="entry name" value="Mrs2_Mfm1p-like"/>
    <property type="match status" value="1"/>
</dbReference>
<accession>A0ABM4WV32</accession>
<dbReference type="PANTHER" id="PTHR13890:SF35">
    <property type="entry name" value="MAGNESIUM TRANSPORTER MRS2-3"/>
    <property type="match status" value="1"/>
</dbReference>
<evidence type="ECO:0000256" key="2">
    <source>
        <dbReference type="RuleBase" id="RU366041"/>
    </source>
</evidence>
<protein>
    <recommendedName>
        <fullName evidence="2">Magnesium transporter</fullName>
    </recommendedName>
</protein>
<evidence type="ECO:0000256" key="1">
    <source>
        <dbReference type="ARBA" id="ARBA00007535"/>
    </source>
</evidence>